<reference evidence="2 3" key="1">
    <citation type="journal article" date="2020" name="Genome Biol. Evol.">
        <title>Rhizobium dioscoreae sp. nov., a plant growth-promoting bacterium isolated from yam (Dioscorea species).</title>
        <authorList>
            <person name="Ouyabe M."/>
            <person name="Tanaka N."/>
            <person name="Shiwa Y."/>
            <person name="Fujita N."/>
            <person name="Kikuno H."/>
            <person name="Babil P."/>
            <person name="Shiwachi H."/>
        </authorList>
    </citation>
    <scope>NUCLEOTIDE SEQUENCE [LARGE SCALE GENOMIC DNA]</scope>
    <source>
        <strain evidence="2 3">S-93</strain>
    </source>
</reference>
<protein>
    <submittedName>
        <fullName evidence="2">Uncharacterized protein</fullName>
    </submittedName>
</protein>
<organism evidence="2 3">
    <name type="scientific">Rhizobium dioscoreae</name>
    <dbReference type="NCBI Taxonomy" id="2653122"/>
    <lineage>
        <taxon>Bacteria</taxon>
        <taxon>Pseudomonadati</taxon>
        <taxon>Pseudomonadota</taxon>
        <taxon>Alphaproteobacteria</taxon>
        <taxon>Hyphomicrobiales</taxon>
        <taxon>Rhizobiaceae</taxon>
        <taxon>Rhizobium/Agrobacterium group</taxon>
        <taxon>Rhizobium</taxon>
    </lineage>
</organism>
<keyword evidence="1" id="KW-0812">Transmembrane</keyword>
<feature type="transmembrane region" description="Helical" evidence="1">
    <location>
        <begin position="163"/>
        <end position="184"/>
    </location>
</feature>
<sequence>MADRASGNARSLQGLAAILAALSLALFAWIYAGFARAFSDAAAGQSMLDVRIGGYESEDVIAMLRYLREHPDPAAILHSMYLGPELIFPLVLGGLLFCLMRLVGPGGFFFGRPIPPGGTTVIFCLPIFYTLVDYAENIAGLMLYPPAMPSDATVSLLATLLPIIIRLKFLTLVVTVILLVRFAIFRYLSRDSSKPS</sequence>
<dbReference type="RefSeq" id="WP_152093680.1">
    <property type="nucleotide sequence ID" value="NZ_BLAJ01000003.1"/>
</dbReference>
<evidence type="ECO:0000313" key="2">
    <source>
        <dbReference type="EMBL" id="GES50403.1"/>
    </source>
</evidence>
<evidence type="ECO:0000313" key="3">
    <source>
        <dbReference type="Proteomes" id="UP000390335"/>
    </source>
</evidence>
<proteinExistence type="predicted"/>
<gene>
    <name evidence="2" type="ORF">RsS93_30170</name>
</gene>
<accession>A0ABQ0Z4D6</accession>
<comment type="caution">
    <text evidence="2">The sequence shown here is derived from an EMBL/GenBank/DDBJ whole genome shotgun (WGS) entry which is preliminary data.</text>
</comment>
<dbReference type="EMBL" id="BLAJ01000003">
    <property type="protein sequence ID" value="GES50403.1"/>
    <property type="molecule type" value="Genomic_DNA"/>
</dbReference>
<evidence type="ECO:0000256" key="1">
    <source>
        <dbReference type="SAM" id="Phobius"/>
    </source>
</evidence>
<dbReference type="Proteomes" id="UP000390335">
    <property type="component" value="Unassembled WGS sequence"/>
</dbReference>
<keyword evidence="3" id="KW-1185">Reference proteome</keyword>
<keyword evidence="1" id="KW-1133">Transmembrane helix</keyword>
<keyword evidence="1" id="KW-0472">Membrane</keyword>
<feature type="transmembrane region" description="Helical" evidence="1">
    <location>
        <begin position="12"/>
        <end position="32"/>
    </location>
</feature>
<feature type="transmembrane region" description="Helical" evidence="1">
    <location>
        <begin position="86"/>
        <end position="110"/>
    </location>
</feature>
<name>A0ABQ0Z4D6_9HYPH</name>
<feature type="transmembrane region" description="Helical" evidence="1">
    <location>
        <begin position="122"/>
        <end position="143"/>
    </location>
</feature>